<keyword evidence="2" id="KW-1185">Reference proteome</keyword>
<dbReference type="Proteomes" id="UP001160148">
    <property type="component" value="Unassembled WGS sequence"/>
</dbReference>
<dbReference type="InterPro" id="IPR036397">
    <property type="entry name" value="RNaseH_sf"/>
</dbReference>
<gene>
    <name evidence="1" type="ORF">MEUPH1_LOCUS11490</name>
</gene>
<evidence type="ECO:0008006" key="3">
    <source>
        <dbReference type="Google" id="ProtNLM"/>
    </source>
</evidence>
<accession>A0AAV0WIY9</accession>
<reference evidence="1 2" key="1">
    <citation type="submission" date="2023-01" db="EMBL/GenBank/DDBJ databases">
        <authorList>
            <person name="Whitehead M."/>
        </authorList>
    </citation>
    <scope>NUCLEOTIDE SEQUENCE [LARGE SCALE GENOMIC DNA]</scope>
</reference>
<proteinExistence type="predicted"/>
<dbReference type="Gene3D" id="3.30.420.10">
    <property type="entry name" value="Ribonuclease H-like superfamily/Ribonuclease H"/>
    <property type="match status" value="1"/>
</dbReference>
<evidence type="ECO:0000313" key="2">
    <source>
        <dbReference type="Proteomes" id="UP001160148"/>
    </source>
</evidence>
<comment type="caution">
    <text evidence="1">The sequence shown here is derived from an EMBL/GenBank/DDBJ whole genome shotgun (WGS) entry which is preliminary data.</text>
</comment>
<dbReference type="GO" id="GO:0003676">
    <property type="term" value="F:nucleic acid binding"/>
    <property type="evidence" value="ECO:0007669"/>
    <property type="project" value="InterPro"/>
</dbReference>
<protein>
    <recommendedName>
        <fullName evidence="3">Transposase</fullName>
    </recommendedName>
</protein>
<evidence type="ECO:0000313" key="1">
    <source>
        <dbReference type="EMBL" id="CAI6355663.1"/>
    </source>
</evidence>
<dbReference type="EMBL" id="CARXXK010000002">
    <property type="protein sequence ID" value="CAI6355663.1"/>
    <property type="molecule type" value="Genomic_DNA"/>
</dbReference>
<name>A0AAV0WIY9_9HEMI</name>
<organism evidence="1 2">
    <name type="scientific">Macrosiphum euphorbiae</name>
    <name type="common">potato aphid</name>
    <dbReference type="NCBI Taxonomy" id="13131"/>
    <lineage>
        <taxon>Eukaryota</taxon>
        <taxon>Metazoa</taxon>
        <taxon>Ecdysozoa</taxon>
        <taxon>Arthropoda</taxon>
        <taxon>Hexapoda</taxon>
        <taxon>Insecta</taxon>
        <taxon>Pterygota</taxon>
        <taxon>Neoptera</taxon>
        <taxon>Paraneoptera</taxon>
        <taxon>Hemiptera</taxon>
        <taxon>Sternorrhyncha</taxon>
        <taxon>Aphidomorpha</taxon>
        <taxon>Aphidoidea</taxon>
        <taxon>Aphididae</taxon>
        <taxon>Macrosiphini</taxon>
        <taxon>Macrosiphum</taxon>
    </lineage>
</organism>
<dbReference type="PANTHER" id="PTHR47326:SF1">
    <property type="entry name" value="HTH PSQ-TYPE DOMAIN-CONTAINING PROTEIN"/>
    <property type="match status" value="1"/>
</dbReference>
<dbReference type="AlphaFoldDB" id="A0AAV0WIY9"/>
<sequence>MATVIKDDMKPMMMKKCRYQHTYININPRSSVQHLARELNVSVGKVHLILKKNKYHPYRPNLVQHLVLGDSERRLTFIAWLLVQVQEEPQFLDYICWTDESKFTNNDIINKQNNRYWSDSNPFWTNDTNFQHVWGTNVWCGLVGGKLLGPYFYDGTLAGTRYLDFLSNQLTIFMEDVPLNIRVHLFFV</sequence>
<dbReference type="PANTHER" id="PTHR47326">
    <property type="entry name" value="TRANSPOSABLE ELEMENT TC3 TRANSPOSASE-LIKE PROTEIN"/>
    <property type="match status" value="1"/>
</dbReference>